<dbReference type="Proteomes" id="UP000324897">
    <property type="component" value="Chromosome 2"/>
</dbReference>
<dbReference type="AlphaFoldDB" id="A0A5J9US53"/>
<evidence type="ECO:0000256" key="2">
    <source>
        <dbReference type="SAM" id="MobiDB-lite"/>
    </source>
</evidence>
<proteinExistence type="inferred from homology"/>
<feature type="compositionally biased region" description="Basic and acidic residues" evidence="2">
    <location>
        <begin position="106"/>
        <end position="122"/>
    </location>
</feature>
<gene>
    <name evidence="3" type="ORF">EJB05_29255</name>
</gene>
<evidence type="ECO:0000256" key="1">
    <source>
        <dbReference type="ARBA" id="ARBA00007160"/>
    </source>
</evidence>
<feature type="compositionally biased region" description="Basic and acidic residues" evidence="2">
    <location>
        <begin position="39"/>
        <end position="66"/>
    </location>
</feature>
<dbReference type="OrthoDB" id="1938795at2759"/>
<accession>A0A5J9US53</accession>
<dbReference type="PANTHER" id="PTHR33801">
    <property type="entry name" value="ABSCISIC STRESS-RIPENING PROTEIN 5"/>
    <property type="match status" value="1"/>
</dbReference>
<feature type="region of interest" description="Disordered" evidence="2">
    <location>
        <begin position="1"/>
        <end position="129"/>
    </location>
</feature>
<organism evidence="3 4">
    <name type="scientific">Eragrostis curvula</name>
    <name type="common">weeping love grass</name>
    <dbReference type="NCBI Taxonomy" id="38414"/>
    <lineage>
        <taxon>Eukaryota</taxon>
        <taxon>Viridiplantae</taxon>
        <taxon>Streptophyta</taxon>
        <taxon>Embryophyta</taxon>
        <taxon>Tracheophyta</taxon>
        <taxon>Spermatophyta</taxon>
        <taxon>Magnoliopsida</taxon>
        <taxon>Liliopsida</taxon>
        <taxon>Poales</taxon>
        <taxon>Poaceae</taxon>
        <taxon>PACMAD clade</taxon>
        <taxon>Chloridoideae</taxon>
        <taxon>Eragrostideae</taxon>
        <taxon>Eragrostidinae</taxon>
        <taxon>Eragrostis</taxon>
    </lineage>
</organism>
<evidence type="ECO:0000313" key="3">
    <source>
        <dbReference type="EMBL" id="TVU26699.1"/>
    </source>
</evidence>
<feature type="compositionally biased region" description="Basic and acidic residues" evidence="2">
    <location>
        <begin position="73"/>
        <end position="90"/>
    </location>
</feature>
<comment type="caution">
    <text evidence="3">The sequence shown here is derived from an EMBL/GenBank/DDBJ whole genome shotgun (WGS) entry which is preliminary data.</text>
</comment>
<comment type="similarity">
    <text evidence="1">Belongs to the abscisic acid and water stress-induced protein family.</text>
</comment>
<dbReference type="Gramene" id="TVU26699">
    <property type="protein sequence ID" value="TVU26699"/>
    <property type="gene ID" value="EJB05_29255"/>
</dbReference>
<reference evidence="3 4" key="1">
    <citation type="journal article" date="2019" name="Sci. Rep.">
        <title>A high-quality genome of Eragrostis curvula grass provides insights into Poaceae evolution and supports new strategies to enhance forage quality.</title>
        <authorList>
            <person name="Carballo J."/>
            <person name="Santos B.A.C.M."/>
            <person name="Zappacosta D."/>
            <person name="Garbus I."/>
            <person name="Selva J.P."/>
            <person name="Gallo C.A."/>
            <person name="Diaz A."/>
            <person name="Albertini E."/>
            <person name="Caccamo M."/>
            <person name="Echenique V."/>
        </authorList>
    </citation>
    <scope>NUCLEOTIDE SEQUENCE [LARGE SCALE GENOMIC DNA]</scope>
    <source>
        <strain evidence="4">cv. Victoria</strain>
        <tissue evidence="3">Leaf</tissue>
    </source>
</reference>
<dbReference type="PANTHER" id="PTHR33801:SF24">
    <property type="entry name" value="ABSCISIC STRESS-RIPENING PROTEIN 5"/>
    <property type="match status" value="1"/>
</dbReference>
<keyword evidence="4" id="KW-1185">Reference proteome</keyword>
<feature type="non-terminal residue" evidence="3">
    <location>
        <position position="1"/>
    </location>
</feature>
<sequence>MTCMKTYVPMSTQSPCRRRRSANIRKTTGTRPTPAAPADTRRRYEVFARQQKVDLGPRRDVRHGDFDDLYDEGEAKKDQEHEQYRHKITEDVAATEEVGAGGYAFPEHHEENKDAEEASGETKHRHLFG</sequence>
<dbReference type="InterPro" id="IPR003496">
    <property type="entry name" value="ABA_WDS"/>
</dbReference>
<feature type="compositionally biased region" description="Low complexity" evidence="2">
    <location>
        <begin position="25"/>
        <end position="38"/>
    </location>
</feature>
<evidence type="ECO:0000313" key="4">
    <source>
        <dbReference type="Proteomes" id="UP000324897"/>
    </source>
</evidence>
<name>A0A5J9US53_9POAL</name>
<dbReference type="Pfam" id="PF02496">
    <property type="entry name" value="ABA_WDS"/>
    <property type="match status" value="1"/>
</dbReference>
<protein>
    <submittedName>
        <fullName evidence="3">Uncharacterized protein</fullName>
    </submittedName>
</protein>
<dbReference type="EMBL" id="RWGY01000013">
    <property type="protein sequence ID" value="TVU26699.1"/>
    <property type="molecule type" value="Genomic_DNA"/>
</dbReference>